<evidence type="ECO:0000256" key="1">
    <source>
        <dbReference type="SAM" id="Phobius"/>
    </source>
</evidence>
<dbReference type="EMBL" id="JACOOJ010000062">
    <property type="protein sequence ID" value="MBC5635003.1"/>
    <property type="molecule type" value="Genomic_DNA"/>
</dbReference>
<protein>
    <recommendedName>
        <fullName evidence="4">Phage protein</fullName>
    </recommendedName>
</protein>
<evidence type="ECO:0008006" key="4">
    <source>
        <dbReference type="Google" id="ProtNLM"/>
    </source>
</evidence>
<sequence length="143" mass="16742">MEKIVQLSEYEYNKLSDLAKLNESQIEDRALKLYKDKGVAKIDITVNVGRDNEYYSTQHFNCSAFVWYKDDKFYIQEKLRDRLGKLIKKCVLNEVSDKYGEPIDLMNKYSKEIHDLQIARFILWTIALSGWAAFAGCLCKILN</sequence>
<dbReference type="Proteomes" id="UP000651475">
    <property type="component" value="Unassembled WGS sequence"/>
</dbReference>
<reference evidence="2 3" key="1">
    <citation type="submission" date="2020-08" db="EMBL/GenBank/DDBJ databases">
        <title>Genome public.</title>
        <authorList>
            <person name="Liu C."/>
            <person name="Sun Q."/>
        </authorList>
    </citation>
    <scope>NUCLEOTIDE SEQUENCE [LARGE SCALE GENOMIC DNA]</scope>
    <source>
        <strain evidence="2 3">NSJ-79</strain>
    </source>
</reference>
<name>A0ABR7DWB0_9BACT</name>
<accession>A0ABR7DWB0</accession>
<keyword evidence="3" id="KW-1185">Reference proteome</keyword>
<keyword evidence="1" id="KW-0472">Membrane</keyword>
<proteinExistence type="predicted"/>
<keyword evidence="1" id="KW-0812">Transmembrane</keyword>
<organism evidence="2 3">
    <name type="scientific">Parabacteroides hominis</name>
    <dbReference type="NCBI Taxonomy" id="2763057"/>
    <lineage>
        <taxon>Bacteria</taxon>
        <taxon>Pseudomonadati</taxon>
        <taxon>Bacteroidota</taxon>
        <taxon>Bacteroidia</taxon>
        <taxon>Bacteroidales</taxon>
        <taxon>Tannerellaceae</taxon>
        <taxon>Parabacteroides</taxon>
    </lineage>
</organism>
<gene>
    <name evidence="2" type="ORF">H8S65_19895</name>
</gene>
<comment type="caution">
    <text evidence="2">The sequence shown here is derived from an EMBL/GenBank/DDBJ whole genome shotgun (WGS) entry which is preliminary data.</text>
</comment>
<evidence type="ECO:0000313" key="3">
    <source>
        <dbReference type="Proteomes" id="UP000651475"/>
    </source>
</evidence>
<evidence type="ECO:0000313" key="2">
    <source>
        <dbReference type="EMBL" id="MBC5635003.1"/>
    </source>
</evidence>
<dbReference type="RefSeq" id="WP_186931548.1">
    <property type="nucleotide sequence ID" value="NZ_JACOOJ010000062.1"/>
</dbReference>
<keyword evidence="1" id="KW-1133">Transmembrane helix</keyword>
<feature type="transmembrane region" description="Helical" evidence="1">
    <location>
        <begin position="121"/>
        <end position="142"/>
    </location>
</feature>